<dbReference type="AlphaFoldDB" id="A0A1M7RUN1"/>
<evidence type="ECO:0000313" key="3">
    <source>
        <dbReference type="Proteomes" id="UP000184428"/>
    </source>
</evidence>
<accession>A0A1M7RUN1</accession>
<keyword evidence="1" id="KW-0472">Membrane</keyword>
<keyword evidence="1" id="KW-0812">Transmembrane</keyword>
<reference evidence="2 3" key="1">
    <citation type="submission" date="2016-12" db="EMBL/GenBank/DDBJ databases">
        <authorList>
            <person name="Song W.-J."/>
            <person name="Kurnit D.M."/>
        </authorList>
    </citation>
    <scope>NUCLEOTIDE SEQUENCE [LARGE SCALE GENOMIC DNA]</scope>
    <source>
        <strain evidence="2 3">DSM 43162</strain>
    </source>
</reference>
<name>A0A1M7RUN1_9ACTN</name>
<evidence type="ECO:0008006" key="4">
    <source>
        <dbReference type="Google" id="ProtNLM"/>
    </source>
</evidence>
<gene>
    <name evidence="2" type="ORF">SAMN05660350_00111</name>
</gene>
<feature type="transmembrane region" description="Helical" evidence="1">
    <location>
        <begin position="115"/>
        <end position="134"/>
    </location>
</feature>
<protein>
    <recommendedName>
        <fullName evidence="4">Transmembrane protein</fullName>
    </recommendedName>
</protein>
<organism evidence="2 3">
    <name type="scientific">Geodermatophilus obscurus</name>
    <dbReference type="NCBI Taxonomy" id="1861"/>
    <lineage>
        <taxon>Bacteria</taxon>
        <taxon>Bacillati</taxon>
        <taxon>Actinomycetota</taxon>
        <taxon>Actinomycetes</taxon>
        <taxon>Geodermatophilales</taxon>
        <taxon>Geodermatophilaceae</taxon>
        <taxon>Geodermatophilus</taxon>
    </lineage>
</organism>
<evidence type="ECO:0000313" key="2">
    <source>
        <dbReference type="EMBL" id="SHN49732.1"/>
    </source>
</evidence>
<feature type="transmembrane region" description="Helical" evidence="1">
    <location>
        <begin position="24"/>
        <end position="40"/>
    </location>
</feature>
<evidence type="ECO:0000256" key="1">
    <source>
        <dbReference type="SAM" id="Phobius"/>
    </source>
</evidence>
<feature type="transmembrane region" description="Helical" evidence="1">
    <location>
        <begin position="82"/>
        <end position="109"/>
    </location>
</feature>
<sequence>MTEPTGTRKSRAEIERRRAARRDSIPIGVAMAAAVAAFAVTLTDPEDPGDTVIWAVPMLALLALGLRAELRDLRRADEYERTLLLEALALGFVVVIVLLFVGGLFVAGGVGDPRVWLNVSFIGGLLGWSAIKAVKTRRG</sequence>
<keyword evidence="1" id="KW-1133">Transmembrane helix</keyword>
<dbReference type="RefSeq" id="WP_141242843.1">
    <property type="nucleotide sequence ID" value="NZ_FRDM01000001.1"/>
</dbReference>
<feature type="transmembrane region" description="Helical" evidence="1">
    <location>
        <begin position="52"/>
        <end position="70"/>
    </location>
</feature>
<proteinExistence type="predicted"/>
<dbReference type="EMBL" id="FRDM01000001">
    <property type="protein sequence ID" value="SHN49732.1"/>
    <property type="molecule type" value="Genomic_DNA"/>
</dbReference>
<dbReference type="Proteomes" id="UP000184428">
    <property type="component" value="Unassembled WGS sequence"/>
</dbReference>